<dbReference type="Proteomes" id="UP000000739">
    <property type="component" value="Chromosome"/>
</dbReference>
<accession>B8FKS8</accession>
<keyword evidence="1 5" id="KW-0732">Signal</keyword>
<dbReference type="KEGG" id="dal:Dalk_2758"/>
<feature type="signal peptide" evidence="5">
    <location>
        <begin position="1"/>
        <end position="22"/>
    </location>
</feature>
<dbReference type="HOGENOM" id="CLU_789225_0_0_7"/>
<evidence type="ECO:0000256" key="2">
    <source>
        <dbReference type="RuleBase" id="RU004003"/>
    </source>
</evidence>
<evidence type="ECO:0000259" key="7">
    <source>
        <dbReference type="Pfam" id="PF03958"/>
    </source>
</evidence>
<feature type="domain" description="Type II/III secretion system secretin-like" evidence="6">
    <location>
        <begin position="211"/>
        <end position="322"/>
    </location>
</feature>
<protein>
    <submittedName>
        <fullName evidence="8">Uncharacterized protein</fullName>
    </submittedName>
</protein>
<proteinExistence type="inferred from homology"/>
<feature type="chain" id="PRO_5002872434" evidence="5">
    <location>
        <begin position="23"/>
        <end position="351"/>
    </location>
</feature>
<keyword evidence="3" id="KW-0813">Transport</keyword>
<evidence type="ECO:0000256" key="5">
    <source>
        <dbReference type="SAM" id="SignalP"/>
    </source>
</evidence>
<evidence type="ECO:0000256" key="4">
    <source>
        <dbReference type="SAM" id="MobiDB-lite"/>
    </source>
</evidence>
<name>B8FKS8_DESAL</name>
<reference evidence="8 9" key="1">
    <citation type="journal article" date="2012" name="Environ. Microbiol.">
        <title>The genome sequence of Desulfatibacillum alkenivorans AK-01: a blueprint for anaerobic alkane oxidation.</title>
        <authorList>
            <person name="Callaghan A.V."/>
            <person name="Morris B.E."/>
            <person name="Pereira I.A."/>
            <person name="McInerney M.J."/>
            <person name="Austin R.N."/>
            <person name="Groves J.T."/>
            <person name="Kukor J.J."/>
            <person name="Suflita J.M."/>
            <person name="Young L.Y."/>
            <person name="Zylstra G.J."/>
            <person name="Wawrik B."/>
        </authorList>
    </citation>
    <scope>NUCLEOTIDE SEQUENCE [LARGE SCALE GENOMIC DNA]</scope>
    <source>
        <strain evidence="8 9">AK-01</strain>
    </source>
</reference>
<evidence type="ECO:0000313" key="8">
    <source>
        <dbReference type="EMBL" id="ACL04450.1"/>
    </source>
</evidence>
<dbReference type="AlphaFoldDB" id="B8FKS8"/>
<feature type="domain" description="NolW-like" evidence="7">
    <location>
        <begin position="67"/>
        <end position="130"/>
    </location>
</feature>
<dbReference type="GO" id="GO:0009279">
    <property type="term" value="C:cell outer membrane"/>
    <property type="evidence" value="ECO:0007669"/>
    <property type="project" value="UniProtKB-SubCell"/>
</dbReference>
<dbReference type="RefSeq" id="WP_015947520.1">
    <property type="nucleotide sequence ID" value="NC_011768.1"/>
</dbReference>
<evidence type="ECO:0000256" key="1">
    <source>
        <dbReference type="ARBA" id="ARBA00022729"/>
    </source>
</evidence>
<evidence type="ECO:0000256" key="3">
    <source>
        <dbReference type="RuleBase" id="RU004004"/>
    </source>
</evidence>
<dbReference type="eggNOG" id="COG4796">
    <property type="taxonomic scope" value="Bacteria"/>
</dbReference>
<dbReference type="InterPro" id="IPR038591">
    <property type="entry name" value="NolW-like_sf"/>
</dbReference>
<dbReference type="Pfam" id="PF03958">
    <property type="entry name" value="Secretin_N"/>
    <property type="match status" value="1"/>
</dbReference>
<dbReference type="Pfam" id="PF00263">
    <property type="entry name" value="Secretin"/>
    <property type="match status" value="1"/>
</dbReference>
<gene>
    <name evidence="8" type="ordered locus">Dalk_2758</name>
</gene>
<comment type="subcellular location">
    <subcellularLocation>
        <location evidence="3">Cell outer membrane</location>
    </subcellularLocation>
</comment>
<organism evidence="8 9">
    <name type="scientific">Desulfatibacillum aliphaticivorans</name>
    <dbReference type="NCBI Taxonomy" id="218208"/>
    <lineage>
        <taxon>Bacteria</taxon>
        <taxon>Pseudomonadati</taxon>
        <taxon>Thermodesulfobacteriota</taxon>
        <taxon>Desulfobacteria</taxon>
        <taxon>Desulfobacterales</taxon>
        <taxon>Desulfatibacillaceae</taxon>
        <taxon>Desulfatibacillum</taxon>
    </lineage>
</organism>
<evidence type="ECO:0000259" key="6">
    <source>
        <dbReference type="Pfam" id="PF00263"/>
    </source>
</evidence>
<feature type="region of interest" description="Disordered" evidence="4">
    <location>
        <begin position="153"/>
        <end position="179"/>
    </location>
</feature>
<dbReference type="Gene3D" id="3.30.1370.120">
    <property type="match status" value="1"/>
</dbReference>
<keyword evidence="9" id="KW-1185">Reference proteome</keyword>
<comment type="similarity">
    <text evidence="2">Belongs to the bacterial secretin family.</text>
</comment>
<dbReference type="InterPro" id="IPR005644">
    <property type="entry name" value="NolW-like"/>
</dbReference>
<dbReference type="GO" id="GO:0009306">
    <property type="term" value="P:protein secretion"/>
    <property type="evidence" value="ECO:0007669"/>
    <property type="project" value="InterPro"/>
</dbReference>
<sequence length="351" mass="39655">MLRFVLTIICSLLLFLPSCGFYQTPDVSQNRAGGGGHVESKIKDGKPSSQVSEQTPTKDDPGREELLQPLVTEFIPVKCYDADFFMDHLEAVKTTDRGVLSIDVRTNTIIMTDTPEKIAAAKKVIESVDKLTSPFIKISTIFVETRSLHHYSESFDRRPPTNANRGYPTISENQDESQSQERKILDRTNWFCLTKLHDVVLPDLEAALYAAENRNELMMARRPSVKTLSNEEVLIKHGWDILIDPVQEVGSLGSADYDSMDITLHATPRIIRNEHIFMNLSVETIWYLNASDHGKYNNSGEMGIEVNQGETIIISGITLPSSIKEETERGEFEDEREFLVFITPTIEDIEE</sequence>
<evidence type="ECO:0000313" key="9">
    <source>
        <dbReference type="Proteomes" id="UP000000739"/>
    </source>
</evidence>
<dbReference type="EMBL" id="CP001322">
    <property type="protein sequence ID" value="ACL04450.1"/>
    <property type="molecule type" value="Genomic_DNA"/>
</dbReference>
<dbReference type="InterPro" id="IPR004846">
    <property type="entry name" value="T2SS/T3SS_dom"/>
</dbReference>
<feature type="region of interest" description="Disordered" evidence="4">
    <location>
        <begin position="30"/>
        <end position="63"/>
    </location>
</feature>